<dbReference type="Proteomes" id="UP000036987">
    <property type="component" value="Unassembled WGS sequence"/>
</dbReference>
<keyword evidence="2" id="KW-1185">Reference proteome</keyword>
<comment type="caution">
    <text evidence="1">The sequence shown here is derived from an EMBL/GenBank/DDBJ whole genome shotgun (WGS) entry which is preliminary data.</text>
</comment>
<reference evidence="2" key="1">
    <citation type="journal article" date="2016" name="Nature">
        <title>The genome of the seagrass Zostera marina reveals angiosperm adaptation to the sea.</title>
        <authorList>
            <person name="Olsen J.L."/>
            <person name="Rouze P."/>
            <person name="Verhelst B."/>
            <person name="Lin Y.-C."/>
            <person name="Bayer T."/>
            <person name="Collen J."/>
            <person name="Dattolo E."/>
            <person name="De Paoli E."/>
            <person name="Dittami S."/>
            <person name="Maumus F."/>
            <person name="Michel G."/>
            <person name="Kersting A."/>
            <person name="Lauritano C."/>
            <person name="Lohaus R."/>
            <person name="Toepel M."/>
            <person name="Tonon T."/>
            <person name="Vanneste K."/>
            <person name="Amirebrahimi M."/>
            <person name="Brakel J."/>
            <person name="Bostroem C."/>
            <person name="Chovatia M."/>
            <person name="Grimwood J."/>
            <person name="Jenkins J.W."/>
            <person name="Jueterbock A."/>
            <person name="Mraz A."/>
            <person name="Stam W.T."/>
            <person name="Tice H."/>
            <person name="Bornberg-Bauer E."/>
            <person name="Green P.J."/>
            <person name="Pearson G.A."/>
            <person name="Procaccini G."/>
            <person name="Duarte C.M."/>
            <person name="Schmutz J."/>
            <person name="Reusch T.B.H."/>
            <person name="Van de Peer Y."/>
        </authorList>
    </citation>
    <scope>NUCLEOTIDE SEQUENCE [LARGE SCALE GENOMIC DNA]</scope>
    <source>
        <strain evidence="2">cv. Finnish</strain>
    </source>
</reference>
<proteinExistence type="predicted"/>
<dbReference type="STRING" id="29655.A0A0K9P0L6"/>
<dbReference type="OrthoDB" id="2735536at2759"/>
<gene>
    <name evidence="1" type="ORF">ZOSMA_45G00700</name>
</gene>
<protein>
    <submittedName>
        <fullName evidence="1">Uncharacterized protein</fullName>
    </submittedName>
</protein>
<evidence type="ECO:0000313" key="1">
    <source>
        <dbReference type="EMBL" id="KMZ62524.1"/>
    </source>
</evidence>
<sequence>MINGTMEHKEDAVRNVATALMLTYEKLEAKGSYTDAKLRDECSGEKLKAFGWECRGIDEILIDSVEFYKKSGLLD</sequence>
<evidence type="ECO:0000313" key="2">
    <source>
        <dbReference type="Proteomes" id="UP000036987"/>
    </source>
</evidence>
<dbReference type="EMBL" id="LFYR01001351">
    <property type="protein sequence ID" value="KMZ62524.1"/>
    <property type="molecule type" value="Genomic_DNA"/>
</dbReference>
<accession>A0A0K9P0L6</accession>
<name>A0A0K9P0L6_ZOSMR</name>
<dbReference type="AlphaFoldDB" id="A0A0K9P0L6"/>
<organism evidence="1 2">
    <name type="scientific">Zostera marina</name>
    <name type="common">Eelgrass</name>
    <dbReference type="NCBI Taxonomy" id="29655"/>
    <lineage>
        <taxon>Eukaryota</taxon>
        <taxon>Viridiplantae</taxon>
        <taxon>Streptophyta</taxon>
        <taxon>Embryophyta</taxon>
        <taxon>Tracheophyta</taxon>
        <taxon>Spermatophyta</taxon>
        <taxon>Magnoliopsida</taxon>
        <taxon>Liliopsida</taxon>
        <taxon>Zosteraceae</taxon>
        <taxon>Zostera</taxon>
    </lineage>
</organism>